<protein>
    <recommendedName>
        <fullName evidence="3">Thioesterase domain-containing protein</fullName>
    </recommendedName>
</protein>
<keyword evidence="2" id="KW-1185">Reference proteome</keyword>
<dbReference type="Gene3D" id="3.10.129.10">
    <property type="entry name" value="Hotdog Thioesterase"/>
    <property type="match status" value="1"/>
</dbReference>
<organism evidence="1 2">
    <name type="scientific">Congregibacter brevis</name>
    <dbReference type="NCBI Taxonomy" id="3081201"/>
    <lineage>
        <taxon>Bacteria</taxon>
        <taxon>Pseudomonadati</taxon>
        <taxon>Pseudomonadota</taxon>
        <taxon>Gammaproteobacteria</taxon>
        <taxon>Cellvibrionales</taxon>
        <taxon>Halieaceae</taxon>
        <taxon>Congregibacter</taxon>
    </lineage>
</organism>
<sequence>MSTSMGSLVSQGNWRAVETLFNEKEFVRRLGLVVDLTNPEQPRGDVRNIESYHLGGIGQDFVNGAVTSGVIDIMLGLTGVRFADMGYFATRNLQIDLTLPVEKDGFYVTARTTSRIGKNLFAEATVFNPDGEPRVHATGVVRIGIRGASKSA</sequence>
<reference evidence="1 2" key="1">
    <citation type="submission" date="2023-10" db="EMBL/GenBank/DDBJ databases">
        <title>Two novel species belonging to the OM43/NOR5 clade.</title>
        <authorList>
            <person name="Park M."/>
        </authorList>
    </citation>
    <scope>NUCLEOTIDE SEQUENCE [LARGE SCALE GENOMIC DNA]</scope>
    <source>
        <strain evidence="1 2">IMCC45268</strain>
    </source>
</reference>
<name>A0ABZ0IDD5_9GAMM</name>
<proteinExistence type="predicted"/>
<dbReference type="SUPFAM" id="SSF54637">
    <property type="entry name" value="Thioesterase/thiol ester dehydrase-isomerase"/>
    <property type="match status" value="1"/>
</dbReference>
<evidence type="ECO:0008006" key="3">
    <source>
        <dbReference type="Google" id="ProtNLM"/>
    </source>
</evidence>
<evidence type="ECO:0000313" key="1">
    <source>
        <dbReference type="EMBL" id="WOJ97569.1"/>
    </source>
</evidence>
<accession>A0ABZ0IDD5</accession>
<dbReference type="RefSeq" id="WP_407328461.1">
    <property type="nucleotide sequence ID" value="NZ_CP136865.1"/>
</dbReference>
<dbReference type="EMBL" id="CP136865">
    <property type="protein sequence ID" value="WOJ97569.1"/>
    <property type="molecule type" value="Genomic_DNA"/>
</dbReference>
<dbReference type="InterPro" id="IPR029069">
    <property type="entry name" value="HotDog_dom_sf"/>
</dbReference>
<evidence type="ECO:0000313" key="2">
    <source>
        <dbReference type="Proteomes" id="UP001626549"/>
    </source>
</evidence>
<gene>
    <name evidence="1" type="ORF">R0137_03115</name>
</gene>
<dbReference type="Proteomes" id="UP001626549">
    <property type="component" value="Chromosome"/>
</dbReference>